<dbReference type="Proteomes" id="UP001500571">
    <property type="component" value="Unassembled WGS sequence"/>
</dbReference>
<evidence type="ECO:0000313" key="1">
    <source>
        <dbReference type="EMBL" id="GAA1956005.1"/>
    </source>
</evidence>
<gene>
    <name evidence="1" type="ORF">GCM10009798_14160</name>
</gene>
<dbReference type="EMBL" id="BAAAPB010000001">
    <property type="protein sequence ID" value="GAA1956005.1"/>
    <property type="molecule type" value="Genomic_DNA"/>
</dbReference>
<name>A0ABN2QPC7_9ACTN</name>
<protein>
    <submittedName>
        <fullName evidence="1">Uncharacterized protein</fullName>
    </submittedName>
</protein>
<keyword evidence="2" id="KW-1185">Reference proteome</keyword>
<evidence type="ECO:0000313" key="2">
    <source>
        <dbReference type="Proteomes" id="UP001500571"/>
    </source>
</evidence>
<reference evidence="1 2" key="1">
    <citation type="journal article" date="2019" name="Int. J. Syst. Evol. Microbiol.">
        <title>The Global Catalogue of Microorganisms (GCM) 10K type strain sequencing project: providing services to taxonomists for standard genome sequencing and annotation.</title>
        <authorList>
            <consortium name="The Broad Institute Genomics Platform"/>
            <consortium name="The Broad Institute Genome Sequencing Center for Infectious Disease"/>
            <person name="Wu L."/>
            <person name="Ma J."/>
        </authorList>
    </citation>
    <scope>NUCLEOTIDE SEQUENCE [LARGE SCALE GENOMIC DNA]</scope>
    <source>
        <strain evidence="1 2">JCM 15309</strain>
    </source>
</reference>
<organism evidence="1 2">
    <name type="scientific">Nocardioides panacihumi</name>
    <dbReference type="NCBI Taxonomy" id="400774"/>
    <lineage>
        <taxon>Bacteria</taxon>
        <taxon>Bacillati</taxon>
        <taxon>Actinomycetota</taxon>
        <taxon>Actinomycetes</taxon>
        <taxon>Propionibacteriales</taxon>
        <taxon>Nocardioidaceae</taxon>
        <taxon>Nocardioides</taxon>
    </lineage>
</organism>
<comment type="caution">
    <text evidence="1">The sequence shown here is derived from an EMBL/GenBank/DDBJ whole genome shotgun (WGS) entry which is preliminary data.</text>
</comment>
<accession>A0ABN2QPC7</accession>
<proteinExistence type="predicted"/>
<sequence>MRIEWVLLAEGLTQDARGAWTAVGLNQNVFATDTFPAHTKRAVVTRLADLDEHQQLHFRYAVVAPSGRTLVAQESDLQLGDRRLPTLPASLDVPGEFVLSVTEYGEHRIECEVSNRGSNEIVLDYVSIYVVETKAFLTEPADRGPSA</sequence>